<feature type="region of interest" description="Disordered" evidence="1">
    <location>
        <begin position="361"/>
        <end position="463"/>
    </location>
</feature>
<feature type="region of interest" description="Disordered" evidence="1">
    <location>
        <begin position="43"/>
        <end position="65"/>
    </location>
</feature>
<dbReference type="Proteomes" id="UP001213000">
    <property type="component" value="Unassembled WGS sequence"/>
</dbReference>
<reference evidence="2" key="1">
    <citation type="submission" date="2022-07" db="EMBL/GenBank/DDBJ databases">
        <title>Genome Sequence of Leucocoprinus birnbaumii.</title>
        <authorList>
            <person name="Buettner E."/>
        </authorList>
    </citation>
    <scope>NUCLEOTIDE SEQUENCE</scope>
    <source>
        <strain evidence="2">VT141</strain>
    </source>
</reference>
<evidence type="ECO:0000313" key="3">
    <source>
        <dbReference type="Proteomes" id="UP001213000"/>
    </source>
</evidence>
<accession>A0AAD5W0R9</accession>
<feature type="region of interest" description="Disordered" evidence="1">
    <location>
        <begin position="480"/>
        <end position="549"/>
    </location>
</feature>
<name>A0AAD5W0R9_9AGAR</name>
<protein>
    <submittedName>
        <fullName evidence="2">Uncharacterized protein</fullName>
    </submittedName>
</protein>
<feature type="compositionally biased region" description="Polar residues" evidence="1">
    <location>
        <begin position="432"/>
        <end position="444"/>
    </location>
</feature>
<keyword evidence="3" id="KW-1185">Reference proteome</keyword>
<feature type="compositionally biased region" description="Basic and acidic residues" evidence="1">
    <location>
        <begin position="374"/>
        <end position="388"/>
    </location>
</feature>
<feature type="compositionally biased region" description="Polar residues" evidence="1">
    <location>
        <begin position="394"/>
        <end position="408"/>
    </location>
</feature>
<evidence type="ECO:0000313" key="2">
    <source>
        <dbReference type="EMBL" id="KAJ3575535.1"/>
    </source>
</evidence>
<dbReference type="EMBL" id="JANIEX010000034">
    <property type="protein sequence ID" value="KAJ3575535.1"/>
    <property type="molecule type" value="Genomic_DNA"/>
</dbReference>
<sequence length="621" mass="68996">MKKWVFNHVVPQYEKEFSGSVNPAERMKIYYWFKNHCKLKGRRPSRFSDSAPPNLPSPPPFEESSVYSDIEVDEGSTGSADDPFTNAALPILRIPGVRDLISEDYKETILAEARGSPEDRGNDFQFLTRWNNAVTRLISCMSSEKLQEYKVKAAQLKLDSKQPPKREDVLRRQPLLPLKASDTLSKLLGWKNNKQFGDGIFFLSLAYRDSHNSLQFKKYLISNAQTSSQSPIDFLDAYELHLADKFEALADAWLPPSNPSTPLPLLTVEHGKMPVIRPFDPEGVTVKEIRTLLIDYLVALWEFLFHGQSIPWDKFEESVVVSDLPAFRDFANFNPHSMPSADVVPLAKAFIENPEFVVFRKPDPPSAAGPQPNRELDRNPEPSTEWHEAPVTVPSVSPANHSSGNSLRPSAANDLPETPLRSSPPSVPARKSASQAKLQANSNKPGPEMASLHHSDPDAAASQLHEDDIAQRAGYISRATTSSASNAVRTPPTAQEKVRPKASRKPRRNPSPGPSTVPVKRGGSGSPGRPNKRKVKQTEKARALGSGRRSVLNSFQPVSNTYKRLLTKALTSQHCCAVPRKTGLLRNLCLLKASQPPLPTDYYSLYPYSPSLTSARSLSRW</sequence>
<organism evidence="2 3">
    <name type="scientific">Leucocoprinus birnbaumii</name>
    <dbReference type="NCBI Taxonomy" id="56174"/>
    <lineage>
        <taxon>Eukaryota</taxon>
        <taxon>Fungi</taxon>
        <taxon>Dikarya</taxon>
        <taxon>Basidiomycota</taxon>
        <taxon>Agaricomycotina</taxon>
        <taxon>Agaricomycetes</taxon>
        <taxon>Agaricomycetidae</taxon>
        <taxon>Agaricales</taxon>
        <taxon>Agaricineae</taxon>
        <taxon>Agaricaceae</taxon>
        <taxon>Leucocoprinus</taxon>
    </lineage>
</organism>
<gene>
    <name evidence="2" type="ORF">NP233_g1024</name>
</gene>
<proteinExistence type="predicted"/>
<comment type="caution">
    <text evidence="2">The sequence shown here is derived from an EMBL/GenBank/DDBJ whole genome shotgun (WGS) entry which is preliminary data.</text>
</comment>
<dbReference type="AlphaFoldDB" id="A0AAD5W0R9"/>
<evidence type="ECO:0000256" key="1">
    <source>
        <dbReference type="SAM" id="MobiDB-lite"/>
    </source>
</evidence>